<sequence>MICHIGLVVIAIVQCCLAFAPPNLLPSSTIFFVEDPTSSTRKDTTSVVSYYFDDLHSKGRRQVPRWKMYSRTPSVLGAGVKDNHYGHGKDDSNNSYNSEPILAANSVGVGGYSPEEKLGLQREAAIVGDPQVAQLESMNITMVLTELQAIQSQGPKKYCILGTRHCSFLHQQIVEMLAYALVLSGNHIFTSGAAGTNAAAIRGALRAFQPHLLTVVLPQSMSKQTPESQELLQDVTNIITMPQNDAMPLDVASRICNSHLLSQTDQLISFAFHDSRTVLEAAQEAQKLNMLVTLLYLD</sequence>
<organism evidence="2 3">
    <name type="scientific">Discostella pseudostelligera</name>
    <dbReference type="NCBI Taxonomy" id="259834"/>
    <lineage>
        <taxon>Eukaryota</taxon>
        <taxon>Sar</taxon>
        <taxon>Stramenopiles</taxon>
        <taxon>Ochrophyta</taxon>
        <taxon>Bacillariophyta</taxon>
        <taxon>Coscinodiscophyceae</taxon>
        <taxon>Thalassiosirophycidae</taxon>
        <taxon>Stephanodiscales</taxon>
        <taxon>Stephanodiscaceae</taxon>
        <taxon>Discostella</taxon>
    </lineage>
</organism>
<dbReference type="EMBL" id="JALLBG020000282">
    <property type="protein sequence ID" value="KAL3756980.1"/>
    <property type="molecule type" value="Genomic_DNA"/>
</dbReference>
<evidence type="ECO:0008006" key="4">
    <source>
        <dbReference type="Google" id="ProtNLM"/>
    </source>
</evidence>
<evidence type="ECO:0000313" key="2">
    <source>
        <dbReference type="EMBL" id="KAL3756980.1"/>
    </source>
</evidence>
<gene>
    <name evidence="2" type="ORF">ACHAWU_004634</name>
</gene>
<keyword evidence="1" id="KW-0732">Signal</keyword>
<proteinExistence type="predicted"/>
<keyword evidence="3" id="KW-1185">Reference proteome</keyword>
<dbReference type="Proteomes" id="UP001530293">
    <property type="component" value="Unassembled WGS sequence"/>
</dbReference>
<feature type="signal peptide" evidence="1">
    <location>
        <begin position="1"/>
        <end position="18"/>
    </location>
</feature>
<comment type="caution">
    <text evidence="2">The sequence shown here is derived from an EMBL/GenBank/DDBJ whole genome shotgun (WGS) entry which is preliminary data.</text>
</comment>
<dbReference type="AlphaFoldDB" id="A0ABD3LYX7"/>
<feature type="chain" id="PRO_5044772630" description="DNA recombination-mediator protein A" evidence="1">
    <location>
        <begin position="19"/>
        <end position="298"/>
    </location>
</feature>
<protein>
    <recommendedName>
        <fullName evidence="4">DNA recombination-mediator protein A</fullName>
    </recommendedName>
</protein>
<dbReference type="Gene3D" id="3.40.50.450">
    <property type="match status" value="1"/>
</dbReference>
<evidence type="ECO:0000256" key="1">
    <source>
        <dbReference type="SAM" id="SignalP"/>
    </source>
</evidence>
<accession>A0ABD3LYX7</accession>
<reference evidence="2 3" key="1">
    <citation type="submission" date="2024-10" db="EMBL/GenBank/DDBJ databases">
        <title>Updated reference genomes for cyclostephanoid diatoms.</title>
        <authorList>
            <person name="Roberts W.R."/>
            <person name="Alverson A.J."/>
        </authorList>
    </citation>
    <scope>NUCLEOTIDE SEQUENCE [LARGE SCALE GENOMIC DNA]</scope>
    <source>
        <strain evidence="2 3">AJA232-27</strain>
    </source>
</reference>
<evidence type="ECO:0000313" key="3">
    <source>
        <dbReference type="Proteomes" id="UP001530293"/>
    </source>
</evidence>
<dbReference type="SUPFAM" id="SSF102405">
    <property type="entry name" value="MCP/YpsA-like"/>
    <property type="match status" value="1"/>
</dbReference>
<name>A0ABD3LYX7_9STRA</name>